<comment type="similarity">
    <text evidence="1 2">Belongs to the BolA/IbaG family.</text>
</comment>
<evidence type="ECO:0000313" key="3">
    <source>
        <dbReference type="EMBL" id="PRP80829.1"/>
    </source>
</evidence>
<dbReference type="OrthoDB" id="4983at2759"/>
<evidence type="ECO:0000313" key="4">
    <source>
        <dbReference type="Proteomes" id="UP000241769"/>
    </source>
</evidence>
<dbReference type="AlphaFoldDB" id="A0A2P6NA65"/>
<keyword evidence="4" id="KW-1185">Reference proteome</keyword>
<dbReference type="GO" id="GO:1990229">
    <property type="term" value="C:iron-sulfur cluster assembly complex"/>
    <property type="evidence" value="ECO:0007669"/>
    <property type="project" value="UniProtKB-ARBA"/>
</dbReference>
<name>A0A2P6NA65_9EUKA</name>
<dbReference type="InterPro" id="IPR050961">
    <property type="entry name" value="BolA/IbaG_stress_morph_reg"/>
</dbReference>
<evidence type="ECO:0000256" key="1">
    <source>
        <dbReference type="ARBA" id="ARBA00005578"/>
    </source>
</evidence>
<dbReference type="Pfam" id="PF01722">
    <property type="entry name" value="BolA"/>
    <property type="match status" value="1"/>
</dbReference>
<dbReference type="PANTHER" id="PTHR46229:SF2">
    <property type="entry name" value="BOLA-LIKE PROTEIN 1"/>
    <property type="match status" value="1"/>
</dbReference>
<dbReference type="Proteomes" id="UP000241769">
    <property type="component" value="Unassembled WGS sequence"/>
</dbReference>
<evidence type="ECO:0000256" key="2">
    <source>
        <dbReference type="RuleBase" id="RU003860"/>
    </source>
</evidence>
<accession>A0A2P6NA65</accession>
<comment type="caution">
    <text evidence="3">The sequence shown here is derived from an EMBL/GenBank/DDBJ whole genome shotgun (WGS) entry which is preliminary data.</text>
</comment>
<dbReference type="EMBL" id="MDYQ01000137">
    <property type="protein sequence ID" value="PRP80829.1"/>
    <property type="molecule type" value="Genomic_DNA"/>
</dbReference>
<dbReference type="SUPFAM" id="SSF82657">
    <property type="entry name" value="BolA-like"/>
    <property type="match status" value="1"/>
</dbReference>
<sequence>MTTVQDQIRGKLDQKFSPVHLGVSRAFVNVINESYMHNVPKGSETHFKVVVVSSNFEGQGLVDRHRAVNELLSDELKSGVHALSILAKTPAQWEKSGGQLAWVVWPKRRNNNSKSSLIHSRIVLIVRIITEIFLERERVECHGTEGGTEAGRVTRVWSRKKRIGAINPLLTICSRLLNREIKKSGLKCTEISVRKLSVSESGPFQG</sequence>
<dbReference type="InParanoid" id="A0A2P6NA65"/>
<protein>
    <submittedName>
        <fullName evidence="3">Uncharacterized protein</fullName>
    </submittedName>
</protein>
<dbReference type="Gene3D" id="3.30.300.90">
    <property type="entry name" value="BolA-like"/>
    <property type="match status" value="1"/>
</dbReference>
<gene>
    <name evidence="3" type="ORF">PROFUN_11244</name>
</gene>
<dbReference type="InterPro" id="IPR002634">
    <property type="entry name" value="BolA"/>
</dbReference>
<reference evidence="3 4" key="1">
    <citation type="journal article" date="2018" name="Genome Biol. Evol.">
        <title>Multiple Roots of Fruiting Body Formation in Amoebozoa.</title>
        <authorList>
            <person name="Hillmann F."/>
            <person name="Forbes G."/>
            <person name="Novohradska S."/>
            <person name="Ferling I."/>
            <person name="Riege K."/>
            <person name="Groth M."/>
            <person name="Westermann M."/>
            <person name="Marz M."/>
            <person name="Spaller T."/>
            <person name="Winckler T."/>
            <person name="Schaap P."/>
            <person name="Glockner G."/>
        </authorList>
    </citation>
    <scope>NUCLEOTIDE SEQUENCE [LARGE SCALE GENOMIC DNA]</scope>
    <source>
        <strain evidence="3 4">Jena</strain>
    </source>
</reference>
<dbReference type="PANTHER" id="PTHR46229">
    <property type="entry name" value="BOLA TRANSCRIPTION REGULATOR"/>
    <property type="match status" value="1"/>
</dbReference>
<dbReference type="GO" id="GO:0005739">
    <property type="term" value="C:mitochondrion"/>
    <property type="evidence" value="ECO:0007669"/>
    <property type="project" value="TreeGrafter"/>
</dbReference>
<dbReference type="InterPro" id="IPR036065">
    <property type="entry name" value="BolA-like_sf"/>
</dbReference>
<dbReference type="FunFam" id="3.30.300.90:FF:000001">
    <property type="entry name" value="Transcriptional regulator BolA"/>
    <property type="match status" value="1"/>
</dbReference>
<proteinExistence type="inferred from homology"/>
<dbReference type="STRING" id="1890364.A0A2P6NA65"/>
<organism evidence="3 4">
    <name type="scientific">Planoprotostelium fungivorum</name>
    <dbReference type="NCBI Taxonomy" id="1890364"/>
    <lineage>
        <taxon>Eukaryota</taxon>
        <taxon>Amoebozoa</taxon>
        <taxon>Evosea</taxon>
        <taxon>Variosea</taxon>
        <taxon>Cavosteliida</taxon>
        <taxon>Cavosteliaceae</taxon>
        <taxon>Planoprotostelium</taxon>
    </lineage>
</organism>